<organism evidence="1 2">
    <name type="scientific">Aspergillus sclerotiicarbonarius (strain CBS 121057 / IBT 28362)</name>
    <dbReference type="NCBI Taxonomy" id="1448318"/>
    <lineage>
        <taxon>Eukaryota</taxon>
        <taxon>Fungi</taxon>
        <taxon>Dikarya</taxon>
        <taxon>Ascomycota</taxon>
        <taxon>Pezizomycotina</taxon>
        <taxon>Eurotiomycetes</taxon>
        <taxon>Eurotiomycetidae</taxon>
        <taxon>Eurotiales</taxon>
        <taxon>Aspergillaceae</taxon>
        <taxon>Aspergillus</taxon>
        <taxon>Aspergillus subgen. Circumdati</taxon>
    </lineage>
</organism>
<dbReference type="Proteomes" id="UP000248423">
    <property type="component" value="Unassembled WGS sequence"/>
</dbReference>
<reference evidence="1 2" key="1">
    <citation type="submission" date="2018-02" db="EMBL/GenBank/DDBJ databases">
        <title>The genomes of Aspergillus section Nigri reveals drivers in fungal speciation.</title>
        <authorList>
            <consortium name="DOE Joint Genome Institute"/>
            <person name="Vesth T.C."/>
            <person name="Nybo J."/>
            <person name="Theobald S."/>
            <person name="Brandl J."/>
            <person name="Frisvad J.C."/>
            <person name="Nielsen K.F."/>
            <person name="Lyhne E.K."/>
            <person name="Kogle M.E."/>
            <person name="Kuo A."/>
            <person name="Riley R."/>
            <person name="Clum A."/>
            <person name="Nolan M."/>
            <person name="Lipzen A."/>
            <person name="Salamov A."/>
            <person name="Henrissat B."/>
            <person name="Wiebenga A."/>
            <person name="De vries R.P."/>
            <person name="Grigoriev I.V."/>
            <person name="Mortensen U.H."/>
            <person name="Andersen M.R."/>
            <person name="Baker S.E."/>
        </authorList>
    </citation>
    <scope>NUCLEOTIDE SEQUENCE [LARGE SCALE GENOMIC DNA]</scope>
    <source>
        <strain evidence="1 2">CBS 121057</strain>
    </source>
</reference>
<dbReference type="AlphaFoldDB" id="A0A319FG38"/>
<evidence type="ECO:0000313" key="1">
    <source>
        <dbReference type="EMBL" id="PYI05813.1"/>
    </source>
</evidence>
<proteinExistence type="predicted"/>
<gene>
    <name evidence="1" type="ORF">BO78DRAFT_142127</name>
</gene>
<keyword evidence="2" id="KW-1185">Reference proteome</keyword>
<accession>A0A319FG38</accession>
<name>A0A319FG38_ASPSB</name>
<dbReference type="VEuPathDB" id="FungiDB:BO78DRAFT_142127"/>
<protein>
    <submittedName>
        <fullName evidence="1">Uncharacterized protein</fullName>
    </submittedName>
</protein>
<sequence>MRQDHSLCRQAGSLNDPRICTVLQAQRVWHSPIQRRVVARFSGKLNEYSKPGQLHRLPNTVDCFARNSKTSSPWVGCSAWDRVLHRTQSRQRPAPFESDRHTPLFRPLLGNELECFGMVWSQLSCLSRRAAIVPGGTAIYQAHPRTIVQLSLMHSACITRTSNMQLVMLHR</sequence>
<dbReference type="EMBL" id="KZ826355">
    <property type="protein sequence ID" value="PYI05813.1"/>
    <property type="molecule type" value="Genomic_DNA"/>
</dbReference>
<evidence type="ECO:0000313" key="2">
    <source>
        <dbReference type="Proteomes" id="UP000248423"/>
    </source>
</evidence>